<dbReference type="Gene3D" id="1.10.150.240">
    <property type="entry name" value="Putative phosphatase, domain 2"/>
    <property type="match status" value="1"/>
</dbReference>
<dbReference type="Gene3D" id="3.40.50.1000">
    <property type="entry name" value="HAD superfamily/HAD-like"/>
    <property type="match status" value="1"/>
</dbReference>
<dbReference type="PANTHER" id="PTHR43434">
    <property type="entry name" value="PHOSPHOGLYCOLATE PHOSPHATASE"/>
    <property type="match status" value="1"/>
</dbReference>
<dbReference type="InterPro" id="IPR050155">
    <property type="entry name" value="HAD-like_hydrolase_sf"/>
</dbReference>
<dbReference type="InterPro" id="IPR023198">
    <property type="entry name" value="PGP-like_dom2"/>
</dbReference>
<comment type="caution">
    <text evidence="1">The sequence shown here is derived from an EMBL/GenBank/DDBJ whole genome shotgun (WGS) entry which is preliminary data.</text>
</comment>
<dbReference type="PANTHER" id="PTHR43434:SF20">
    <property type="entry name" value="5'-NUCLEOTIDASE"/>
    <property type="match status" value="1"/>
</dbReference>
<dbReference type="NCBIfam" id="TIGR01549">
    <property type="entry name" value="HAD-SF-IA-v1"/>
    <property type="match status" value="1"/>
</dbReference>
<keyword evidence="1" id="KW-0378">Hydrolase</keyword>
<gene>
    <name evidence="1" type="ORF">JZO85_15575</name>
</gene>
<dbReference type="Pfam" id="PF13419">
    <property type="entry name" value="HAD_2"/>
    <property type="match status" value="1"/>
</dbReference>
<evidence type="ECO:0000313" key="1">
    <source>
        <dbReference type="EMBL" id="MBO0453682.1"/>
    </source>
</evidence>
<evidence type="ECO:0000313" key="2">
    <source>
        <dbReference type="Proteomes" id="UP000664495"/>
    </source>
</evidence>
<organism evidence="1 2">
    <name type="scientific">Candidatus Enterococcus murrayae</name>
    <dbReference type="NCBI Taxonomy" id="2815321"/>
    <lineage>
        <taxon>Bacteria</taxon>
        <taxon>Bacillati</taxon>
        <taxon>Bacillota</taxon>
        <taxon>Bacilli</taxon>
        <taxon>Lactobacillales</taxon>
        <taxon>Enterococcaceae</taxon>
        <taxon>Enterococcus</taxon>
    </lineage>
</organism>
<dbReference type="InterPro" id="IPR036412">
    <property type="entry name" value="HAD-like_sf"/>
</dbReference>
<protein>
    <submittedName>
        <fullName evidence="1">HAD-IA family hydrolase</fullName>
    </submittedName>
</protein>
<name>A0ABS3HJP5_9ENTE</name>
<dbReference type="InterPro" id="IPR023214">
    <property type="entry name" value="HAD_sf"/>
</dbReference>
<dbReference type="InterPro" id="IPR006439">
    <property type="entry name" value="HAD-SF_hydro_IA"/>
</dbReference>
<dbReference type="GO" id="GO:0016787">
    <property type="term" value="F:hydrolase activity"/>
    <property type="evidence" value="ECO:0007669"/>
    <property type="project" value="UniProtKB-KW"/>
</dbReference>
<dbReference type="SUPFAM" id="SSF56784">
    <property type="entry name" value="HAD-like"/>
    <property type="match status" value="1"/>
</dbReference>
<dbReference type="EMBL" id="JAFLVR010000035">
    <property type="protein sequence ID" value="MBO0453682.1"/>
    <property type="molecule type" value="Genomic_DNA"/>
</dbReference>
<dbReference type="SFLD" id="SFLDS00003">
    <property type="entry name" value="Haloacid_Dehalogenase"/>
    <property type="match status" value="1"/>
</dbReference>
<sequence>MKKIVLFDLDGTLTDSREGVLNSVRYMLKKMGLKSPGEAALRSFIGPPLKEMLETLYDLTESEAQSGIEFYREYYRNEGIKQLSVYSGIDELLTELSTEYYLAVATSKPEFFARQVLENTGLEKYFSGVFGADLTGERSKKADVIAYALNNLDKSPAVMIGDRKFDILGARKNAVKSIGVLYGFGDREELTEAQADIMVERVEEVAEAVKRAFLL</sequence>
<dbReference type="SFLD" id="SFLDG01129">
    <property type="entry name" value="C1.5:_HAD__Beta-PGM__Phosphata"/>
    <property type="match status" value="1"/>
</dbReference>
<dbReference type="SFLD" id="SFLDG01135">
    <property type="entry name" value="C1.5.6:_HAD__Beta-PGM__Phospha"/>
    <property type="match status" value="1"/>
</dbReference>
<accession>A0ABS3HJP5</accession>
<dbReference type="RefSeq" id="WP_207109438.1">
    <property type="nucleotide sequence ID" value="NZ_JAFLVR010000035.1"/>
</dbReference>
<keyword evidence="2" id="KW-1185">Reference proteome</keyword>
<dbReference type="Proteomes" id="UP000664495">
    <property type="component" value="Unassembled WGS sequence"/>
</dbReference>
<reference evidence="1 2" key="1">
    <citation type="submission" date="2021-03" db="EMBL/GenBank/DDBJ databases">
        <title>Enterococcal diversity collection.</title>
        <authorList>
            <person name="Gilmore M.S."/>
            <person name="Schwartzman J."/>
            <person name="Van Tyne D."/>
            <person name="Martin M."/>
            <person name="Earl A.M."/>
            <person name="Manson A.L."/>
            <person name="Straub T."/>
            <person name="Salamzade R."/>
            <person name="Saavedra J."/>
            <person name="Lebreton F."/>
            <person name="Prichula J."/>
            <person name="Schaufler K."/>
            <person name="Gaca A."/>
            <person name="Sgardioli B."/>
            <person name="Wagenaar J."/>
            <person name="Strong T."/>
        </authorList>
    </citation>
    <scope>NUCLEOTIDE SEQUENCE [LARGE SCALE GENOMIC DNA]</scope>
    <source>
        <strain evidence="1 2">MJM16</strain>
    </source>
</reference>
<dbReference type="InterPro" id="IPR041492">
    <property type="entry name" value="HAD_2"/>
</dbReference>
<proteinExistence type="predicted"/>